<accession>A0A2I1GMZ2</accession>
<protein>
    <submittedName>
        <fullName evidence="2">Uncharacterized protein</fullName>
    </submittedName>
</protein>
<comment type="caution">
    <text evidence="2">The sequence shown here is derived from an EMBL/GenBank/DDBJ whole genome shotgun (WGS) entry which is preliminary data.</text>
</comment>
<dbReference type="CDD" id="cd22791">
    <property type="entry name" value="OTU_VRTN"/>
    <property type="match status" value="1"/>
</dbReference>
<gene>
    <name evidence="2" type="ORF">RhiirA4_463407</name>
</gene>
<evidence type="ECO:0000313" key="2">
    <source>
        <dbReference type="EMBL" id="PKY47985.1"/>
    </source>
</evidence>
<reference evidence="2 3" key="1">
    <citation type="submission" date="2015-10" db="EMBL/GenBank/DDBJ databases">
        <title>Genome analyses suggest a sexual origin of heterokaryosis in a supposedly ancient asexual fungus.</title>
        <authorList>
            <person name="Ropars J."/>
            <person name="Sedzielewska K."/>
            <person name="Noel J."/>
            <person name="Charron P."/>
            <person name="Farinelli L."/>
            <person name="Marton T."/>
            <person name="Kruger M."/>
            <person name="Pelin A."/>
            <person name="Brachmann A."/>
            <person name="Corradi N."/>
        </authorList>
    </citation>
    <scope>NUCLEOTIDE SEQUENCE [LARGE SCALE GENOMIC DNA]</scope>
    <source>
        <strain evidence="2 3">A4</strain>
    </source>
</reference>
<evidence type="ECO:0000256" key="1">
    <source>
        <dbReference type="SAM" id="MobiDB-lite"/>
    </source>
</evidence>
<dbReference type="Proteomes" id="UP000234323">
    <property type="component" value="Unassembled WGS sequence"/>
</dbReference>
<dbReference type="EMBL" id="LLXI01000592">
    <property type="protein sequence ID" value="PKY47985.1"/>
    <property type="molecule type" value="Genomic_DNA"/>
</dbReference>
<evidence type="ECO:0000313" key="3">
    <source>
        <dbReference type="Proteomes" id="UP000234323"/>
    </source>
</evidence>
<feature type="compositionally biased region" description="Basic and acidic residues" evidence="1">
    <location>
        <begin position="276"/>
        <end position="285"/>
    </location>
</feature>
<organism evidence="2 3">
    <name type="scientific">Rhizophagus irregularis</name>
    <dbReference type="NCBI Taxonomy" id="588596"/>
    <lineage>
        <taxon>Eukaryota</taxon>
        <taxon>Fungi</taxon>
        <taxon>Fungi incertae sedis</taxon>
        <taxon>Mucoromycota</taxon>
        <taxon>Glomeromycotina</taxon>
        <taxon>Glomeromycetes</taxon>
        <taxon>Glomerales</taxon>
        <taxon>Glomeraceae</taxon>
        <taxon>Rhizophagus</taxon>
    </lineage>
</organism>
<dbReference type="VEuPathDB" id="FungiDB:RhiirA1_534241"/>
<proteinExistence type="predicted"/>
<dbReference type="VEuPathDB" id="FungiDB:FUN_004832"/>
<feature type="compositionally biased region" description="Acidic residues" evidence="1">
    <location>
        <begin position="290"/>
        <end position="335"/>
    </location>
</feature>
<sequence length="1441" mass="164749">MDNKSVNEHLFNINKFLSVNPPPNIYTVQNYALAIDVPNIFSITFNAPFETLPPLARIDTAAEKILHLQYPYLTPAIVFSNGNCLLNSLSLIFTGNQTSALQFRLAMVIELMKHADFYLSQNFFEEDYYFSDAALNSAKSNSNTQVTYNKEKEYISEILYMSKSHQFCSIIGIYGLASVIQRPIMSIYPPTISQLISTLYHKLIEPRIKAYDEHITIMWTSSNGKWNINDPLPQTNHFVPIFKLNSSFPFVKSKKNECERKLDVKMQDSQLNNEDGTEKCDEKYKSNNLSDDDGNVLSDDGDNVSSDDDGNVLSDDGDNVSSDDGDNVLSDDDNDILPSISSKPKNQVHAKQKRITKLDQIKNKNLQRHPIVNKIITRNKVQCKCGKIIKLHRAYNSQNLEIHSKTEKKHVKYLQRIGGVIHYGGAPRIEILGKELFPKKFKKNFSWKRLTSKETAQLENELAARAKWRNDFSASCIRSMECEILTVNKENICNKCMELNSDKNLKNVIIRPIPQIENRKFIPKYLVKKNPIFKYLKDSSLNELYYSIDSAQDSDLSFWAILAEKGRQGVFKNKKIFEGLCKIMVEIADREQRNKGNQNLKYPENFANFTTILASFGTRGYEMFKQNLAGQTLRNIRLHHAQSDESISNTDICYENMMRFKKFADSLNYNGPVAAMTDNTKLKESLSYSATLGCVIGSTLPVSETKVSNYEEVITIIDKIKVENAIAKQVRIYLLQIPLPKIPPIVIGLIPNNNKEKAADIFAYHQKVLQYAAQLKINIVSFGSDGAANEFNAQSMLMSTSTENIIFEDQLYNIKFKCPVFPGIGPVIRVQDAKHGKKSGRNALFSGARLLTLGTGTARYDQILTLSKISDSVLYMRDVENTDRQDDGAAYRIFCSAFLEQVYDQNGSQDPNKHGLFIYLFVIGELIDAYQNRTISHKERCRMAMLAYFFLYMWNNHIEQIQKDHPDIIDIRKNFLAPQTFKILINLAESLILLILAYRDYYPTVPLCTWIHGSEPCEHFFGLSRQLRNDFTFGDLIKIIPKINHMFRIHTDASLAKIHSEKTSAEGYIVNYYEDTIADNIGNLLAYPTNEEMHLIIHESHEQAIAFAQILEFVGYKNLFYGRSFNTYMLSYENDILDENLNQDDDKMEKADNSESNEISKAADLVNICNINIFNSGDDDNSIIKQSQAEINLMYNQSDKIITQDDETTFQTGIILSSGKLDIKILVSQRRKHEAYSSQRMERIQVTQRFQTDCSELNFNPNKVNNIIALNQNNGARSGILRVKRWQSRNRLETLERIPHAPALPRICVANITPEDPAKSGGYAFALLGSKIYLVRFLAMYRQSSNYHSYVDDNVTCIDSLSYISVCVYEERVPNIFRCFSIAGPKYILYSHISSNSIIYYLGNCETCKENMGFIIVGKREMEIYNFFNSVKDKLQLILNK</sequence>
<dbReference type="InterPro" id="IPR047273">
    <property type="entry name" value="VRTN_OTU_dom"/>
</dbReference>
<keyword evidence="3" id="KW-1185">Reference proteome</keyword>
<dbReference type="VEuPathDB" id="FungiDB:FUN_002863"/>
<dbReference type="VEuPathDB" id="FungiDB:RhiirFUN_004585"/>
<name>A0A2I1GMZ2_9GLOM</name>
<feature type="region of interest" description="Disordered" evidence="1">
    <location>
        <begin position="269"/>
        <end position="352"/>
    </location>
</feature>